<name>A0ABW3LH63_9BACL</name>
<dbReference type="InterPro" id="IPR036691">
    <property type="entry name" value="Endo/exonu/phosph_ase_sf"/>
</dbReference>
<evidence type="ECO:0000259" key="1">
    <source>
        <dbReference type="Pfam" id="PF03372"/>
    </source>
</evidence>
<dbReference type="EMBL" id="JBHTKI010000023">
    <property type="protein sequence ID" value="MFD1032746.1"/>
    <property type="molecule type" value="Genomic_DNA"/>
</dbReference>
<keyword evidence="2" id="KW-0255">Endonuclease</keyword>
<proteinExistence type="predicted"/>
<dbReference type="PANTHER" id="PTHR14859">
    <property type="entry name" value="CALCOFLUOR WHITE HYPERSENSITIVE PROTEIN PRECURSOR"/>
    <property type="match status" value="1"/>
</dbReference>
<dbReference type="GO" id="GO:0004519">
    <property type="term" value="F:endonuclease activity"/>
    <property type="evidence" value="ECO:0007669"/>
    <property type="project" value="UniProtKB-KW"/>
</dbReference>
<gene>
    <name evidence="2" type="ORF">ACFQ1X_15005</name>
</gene>
<dbReference type="InterPro" id="IPR051916">
    <property type="entry name" value="GPI-anchor_lipid_remodeler"/>
</dbReference>
<dbReference type="Gene3D" id="3.60.10.10">
    <property type="entry name" value="Endonuclease/exonuclease/phosphatase"/>
    <property type="match status" value="1"/>
</dbReference>
<evidence type="ECO:0000313" key="2">
    <source>
        <dbReference type="EMBL" id="MFD1032746.1"/>
    </source>
</evidence>
<sequence>MSDSNLPVKIMSFNISSGLRLDGRLDLELTASVIEEADVDIAGLQEVDQNFSERSDFVDQIKWLANRLNMHAAFGPNVTANATGERNQEQAYGNAILSRHPIQSYRNHQLKKLESEKESEQRGLLEAIIEIEGIPIAFFTTHLSLKEKQLAHNVEELLEIIRQEEMPAILTGDFNANPDNPHMLRIADELNNVFGTTALHPITYKKQGDHGKRIDFIFSSEHWRVLSADKIETEASDHRPIFALLQLDPEA</sequence>
<dbReference type="PANTHER" id="PTHR14859:SF15">
    <property type="entry name" value="ENDONUCLEASE_EXONUCLEASE_PHOSPHATASE DOMAIN-CONTAINING PROTEIN"/>
    <property type="match status" value="1"/>
</dbReference>
<dbReference type="SUPFAM" id="SSF56219">
    <property type="entry name" value="DNase I-like"/>
    <property type="match status" value="1"/>
</dbReference>
<dbReference type="InterPro" id="IPR005135">
    <property type="entry name" value="Endo/exonuclease/phosphatase"/>
</dbReference>
<dbReference type="RefSeq" id="WP_144839507.1">
    <property type="nucleotide sequence ID" value="NZ_JBHTKI010000023.1"/>
</dbReference>
<comment type="caution">
    <text evidence="2">The sequence shown here is derived from an EMBL/GenBank/DDBJ whole genome shotgun (WGS) entry which is preliminary data.</text>
</comment>
<keyword evidence="2" id="KW-0378">Hydrolase</keyword>
<reference evidence="3" key="1">
    <citation type="journal article" date="2019" name="Int. J. Syst. Evol. Microbiol.">
        <title>The Global Catalogue of Microorganisms (GCM) 10K type strain sequencing project: providing services to taxonomists for standard genome sequencing and annotation.</title>
        <authorList>
            <consortium name="The Broad Institute Genomics Platform"/>
            <consortium name="The Broad Institute Genome Sequencing Center for Infectious Disease"/>
            <person name="Wu L."/>
            <person name="Ma J."/>
        </authorList>
    </citation>
    <scope>NUCLEOTIDE SEQUENCE [LARGE SCALE GENOMIC DNA]</scope>
    <source>
        <strain evidence="3">CCUG 56756</strain>
    </source>
</reference>
<dbReference type="Pfam" id="PF03372">
    <property type="entry name" value="Exo_endo_phos"/>
    <property type="match status" value="1"/>
</dbReference>
<protein>
    <submittedName>
        <fullName evidence="2">Endonuclease/exonuclease/phosphatase family protein</fullName>
    </submittedName>
</protein>
<keyword evidence="2" id="KW-0540">Nuclease</keyword>
<dbReference type="Proteomes" id="UP001597109">
    <property type="component" value="Unassembled WGS sequence"/>
</dbReference>
<feature type="domain" description="Endonuclease/exonuclease/phosphatase" evidence="1">
    <location>
        <begin position="11"/>
        <end position="238"/>
    </location>
</feature>
<accession>A0ABW3LH63</accession>
<keyword evidence="3" id="KW-1185">Reference proteome</keyword>
<organism evidence="2 3">
    <name type="scientific">Metaplanococcus flavidus</name>
    <dbReference type="NCBI Taxonomy" id="569883"/>
    <lineage>
        <taxon>Bacteria</taxon>
        <taxon>Bacillati</taxon>
        <taxon>Bacillota</taxon>
        <taxon>Bacilli</taxon>
        <taxon>Bacillales</taxon>
        <taxon>Caryophanaceae</taxon>
        <taxon>Metaplanococcus</taxon>
    </lineage>
</organism>
<evidence type="ECO:0000313" key="3">
    <source>
        <dbReference type="Proteomes" id="UP001597109"/>
    </source>
</evidence>